<dbReference type="GO" id="GO:0045927">
    <property type="term" value="P:positive regulation of growth"/>
    <property type="evidence" value="ECO:0007669"/>
    <property type="project" value="InterPro"/>
</dbReference>
<dbReference type="InterPro" id="IPR027417">
    <property type="entry name" value="P-loop_NTPase"/>
</dbReference>
<dbReference type="AlphaFoldDB" id="A0A9E7EVX1"/>
<dbReference type="CDD" id="cd01673">
    <property type="entry name" value="dNK"/>
    <property type="match status" value="1"/>
</dbReference>
<proteinExistence type="predicted"/>
<evidence type="ECO:0008006" key="6">
    <source>
        <dbReference type="Google" id="ProtNLM"/>
    </source>
</evidence>
<evidence type="ECO:0000259" key="2">
    <source>
        <dbReference type="Pfam" id="PF01712"/>
    </source>
</evidence>
<feature type="domain" description="DUF668" evidence="3">
    <location>
        <begin position="744"/>
        <end position="808"/>
    </location>
</feature>
<dbReference type="EMBL" id="CP097504">
    <property type="protein sequence ID" value="URD85144.1"/>
    <property type="molecule type" value="Genomic_DNA"/>
</dbReference>
<dbReference type="InterPro" id="IPR007700">
    <property type="entry name" value="DUF668"/>
</dbReference>
<feature type="region of interest" description="Disordered" evidence="1">
    <location>
        <begin position="1"/>
        <end position="22"/>
    </location>
</feature>
<dbReference type="PANTHER" id="PTHR10513">
    <property type="entry name" value="DEOXYNUCLEOSIDE KINASE"/>
    <property type="match status" value="1"/>
</dbReference>
<feature type="region of interest" description="Disordered" evidence="1">
    <location>
        <begin position="697"/>
        <end position="733"/>
    </location>
</feature>
<feature type="compositionally biased region" description="Polar residues" evidence="1">
    <location>
        <begin position="928"/>
        <end position="937"/>
    </location>
</feature>
<accession>A0A9E7EVX1</accession>
<evidence type="ECO:0000313" key="5">
    <source>
        <dbReference type="Proteomes" id="UP001055439"/>
    </source>
</evidence>
<dbReference type="Pfam" id="PF01712">
    <property type="entry name" value="dNK"/>
    <property type="match status" value="1"/>
</dbReference>
<evidence type="ECO:0000259" key="3">
    <source>
        <dbReference type="Pfam" id="PF05003"/>
    </source>
</evidence>
<gene>
    <name evidence="4" type="ORF">MUK42_26696</name>
</gene>
<dbReference type="SUPFAM" id="SSF52540">
    <property type="entry name" value="P-loop containing nucleoside triphosphate hydrolases"/>
    <property type="match status" value="1"/>
</dbReference>
<dbReference type="Gene3D" id="3.40.50.300">
    <property type="entry name" value="P-loop containing nucleotide triphosphate hydrolases"/>
    <property type="match status" value="1"/>
</dbReference>
<organism evidence="4 5">
    <name type="scientific">Musa troglodytarum</name>
    <name type="common">fe'i banana</name>
    <dbReference type="NCBI Taxonomy" id="320322"/>
    <lineage>
        <taxon>Eukaryota</taxon>
        <taxon>Viridiplantae</taxon>
        <taxon>Streptophyta</taxon>
        <taxon>Embryophyta</taxon>
        <taxon>Tracheophyta</taxon>
        <taxon>Spermatophyta</taxon>
        <taxon>Magnoliopsida</taxon>
        <taxon>Liliopsida</taxon>
        <taxon>Zingiberales</taxon>
        <taxon>Musaceae</taxon>
        <taxon>Musa</taxon>
    </lineage>
</organism>
<dbReference type="InterPro" id="IPR050566">
    <property type="entry name" value="Deoxyribonucleoside_kinase"/>
</dbReference>
<feature type="compositionally biased region" description="Polar residues" evidence="1">
    <location>
        <begin position="746"/>
        <end position="757"/>
    </location>
</feature>
<feature type="compositionally biased region" description="Basic residues" evidence="1">
    <location>
        <begin position="724"/>
        <end position="733"/>
    </location>
</feature>
<dbReference type="Pfam" id="PF05003">
    <property type="entry name" value="DUF668"/>
    <property type="match status" value="1"/>
</dbReference>
<reference evidence="4" key="1">
    <citation type="submission" date="2022-05" db="EMBL/GenBank/DDBJ databases">
        <title>The Musa troglodytarum L. genome provides insights into the mechanism of non-climacteric behaviour and enrichment of carotenoids.</title>
        <authorList>
            <person name="Wang J."/>
        </authorList>
    </citation>
    <scope>NUCLEOTIDE SEQUENCE</scope>
    <source>
        <tissue evidence="4">Leaf</tissue>
    </source>
</reference>
<dbReference type="PANTHER" id="PTHR10513:SF35">
    <property type="entry name" value="DEOXYADENOSINE KINASE"/>
    <property type="match status" value="1"/>
</dbReference>
<dbReference type="Proteomes" id="UP001055439">
    <property type="component" value="Chromosome 2"/>
</dbReference>
<dbReference type="GO" id="GO:0019136">
    <property type="term" value="F:deoxynucleoside kinase activity"/>
    <property type="evidence" value="ECO:0007669"/>
    <property type="project" value="TreeGrafter"/>
</dbReference>
<feature type="region of interest" description="Disordered" evidence="1">
    <location>
        <begin position="742"/>
        <end position="761"/>
    </location>
</feature>
<feature type="region of interest" description="Disordered" evidence="1">
    <location>
        <begin position="912"/>
        <end position="938"/>
    </location>
</feature>
<evidence type="ECO:0000313" key="4">
    <source>
        <dbReference type="EMBL" id="URD85144.1"/>
    </source>
</evidence>
<feature type="domain" description="Deoxynucleoside kinase" evidence="2">
    <location>
        <begin position="324"/>
        <end position="578"/>
    </location>
</feature>
<feature type="compositionally biased region" description="Low complexity" evidence="1">
    <location>
        <begin position="11"/>
        <end position="22"/>
    </location>
</feature>
<evidence type="ECO:0000256" key="1">
    <source>
        <dbReference type="SAM" id="MobiDB-lite"/>
    </source>
</evidence>
<dbReference type="InterPro" id="IPR031314">
    <property type="entry name" value="DNK_dom"/>
</dbReference>
<dbReference type="OrthoDB" id="567086at2759"/>
<keyword evidence="5" id="KW-1185">Reference proteome</keyword>
<feature type="compositionally biased region" description="Low complexity" evidence="1">
    <location>
        <begin position="203"/>
        <end position="215"/>
    </location>
</feature>
<dbReference type="GO" id="GO:0005737">
    <property type="term" value="C:cytoplasm"/>
    <property type="evidence" value="ECO:0007669"/>
    <property type="project" value="TreeGrafter"/>
</dbReference>
<name>A0A9E7EVX1_9LILI</name>
<protein>
    <recommendedName>
        <fullName evidence="6">Deoxynucleoside kinase domain-containing protein</fullName>
    </recommendedName>
</protein>
<feature type="region of interest" description="Disordered" evidence="1">
    <location>
        <begin position="165"/>
        <end position="222"/>
    </location>
</feature>
<sequence length="978" mass="109195">MSERNPILRLSSPSAFSSSQGNSLIPKTLTTPSFLFPQNPNPSLSVPSFFFFYDSSCTPEAATAAAAEAMHKLWHGTPVLSTAGWIETTAARALLLTSMPALRLLPPPSPAILQRSHNPFRKPEPVSVAADNGSRLFCRARMSASAPLLRGGWARTFGTVEALRGRDKGESLEGSVGNGSSPEEDDEEKGAMVKREKKSRVTQQRAASGGSSSVVRRPRGEILDASPEGSLELLTIPGVGPRNLRKLVDKGFEGVAQLKQLYIDKFVGESSHKMVEYLQSSVGIIHKNHAESITSFIKEKVDEELKEDTTESDVKLAAKDRLTFCVEGNISVGKTTFLQRIANETIELRDLVEIVPEPIAKWQDIGPDHFNILDAFYAEPQRYAYTFQNYVFVTRVMQERQSSSGIKPLRLMERSVFSDRMVFVRAVHEANWMNEMEISIYDSWFDPVVSCLPGLIPDGFIYLRASPDTCHKRMMLRNRAEEGGVSLEYLRGLHEKHESWLFPSQHGNHGVLSVSQLPLHMDDSLHPDIRDRVFLLEGDHMHPSIQKVPALILDCEPNIDFSKDIEAKRQYARQVAEFFEFVKKKKEASSAETGNDGKNQGQKIMLPREGALWIPRGTHFPDSALSLDFKKAMSFLSGVALLDRLGAAVAIPVEFAPGVSEVSSVLGKAGSVGFGKAVEELYHELHALDKFEQDYKRKHQEDNSANGVQRGDNLQIPRQDLKSQRKHVKSLKKRSLWSKNLEEVSRSNSVPSNTRDSLYQGLPPTMKNAFRCRLQSFQIKEEIPVPQIKAEMEKSLRWLVPIANNTTKSEVNRKPGGSVDLIRVETLYHADKEKTEAYILNLLLWLHHHISRSKSSGGGIKSPVCSPTREGLTITSLSAKPSPPSSVLSQEDEEMLQYVNFRKLIPGISKSQEFDTTKSKSGRHNRLSKSNSHSPASCTRKDFFAGARRPSMLPVIDFNIDRVKALDVIDRVDDIRKP</sequence>